<dbReference type="Gene3D" id="1.20.1440.270">
    <property type="match status" value="1"/>
</dbReference>
<dbReference type="InterPro" id="IPR032047">
    <property type="entry name" value="ResT/TelK_cat"/>
</dbReference>
<dbReference type="Gene3D" id="1.10.10.2040">
    <property type="match status" value="1"/>
</dbReference>
<protein>
    <submittedName>
        <fullName evidence="3">Telomere resolvase</fullName>
    </submittedName>
</protein>
<feature type="domain" description="Protelomerase TelK-like muzzle" evidence="2">
    <location>
        <begin position="100"/>
        <end position="218"/>
    </location>
</feature>
<name>A0A1G8HZV4_9VIBR</name>
<dbReference type="InterPro" id="IPR049460">
    <property type="entry name" value="TelK_muzzle"/>
</dbReference>
<organism evidence="3 4">
    <name type="scientific">Vibrio xiamenensis</name>
    <dbReference type="NCBI Taxonomy" id="861298"/>
    <lineage>
        <taxon>Bacteria</taxon>
        <taxon>Pseudomonadati</taxon>
        <taxon>Pseudomonadota</taxon>
        <taxon>Gammaproteobacteria</taxon>
        <taxon>Vibrionales</taxon>
        <taxon>Vibrionaceae</taxon>
        <taxon>Vibrio</taxon>
    </lineage>
</organism>
<gene>
    <name evidence="3" type="ORF">SAMN04488136_1723</name>
</gene>
<dbReference type="RefSeq" id="WP_093279588.1">
    <property type="nucleotide sequence ID" value="NZ_FNDD01000072.1"/>
</dbReference>
<dbReference type="AlphaFoldDB" id="A0A1G8HZV4"/>
<reference evidence="3 4" key="1">
    <citation type="submission" date="2016-10" db="EMBL/GenBank/DDBJ databases">
        <authorList>
            <person name="de Groot N.N."/>
        </authorList>
    </citation>
    <scope>NUCLEOTIDE SEQUENCE [LARGE SCALE GENOMIC DNA]</scope>
    <source>
        <strain evidence="3 4">CGMCC 1.10228</strain>
    </source>
</reference>
<dbReference type="Gene3D" id="1.10.287.3180">
    <property type="match status" value="1"/>
</dbReference>
<dbReference type="Pfam" id="PF16684">
    <property type="entry name" value="ResT-TelK_cat"/>
    <property type="match status" value="1"/>
</dbReference>
<dbReference type="STRING" id="861298.SAMN04488136_1723"/>
<evidence type="ECO:0000313" key="3">
    <source>
        <dbReference type="EMBL" id="SDI12134.1"/>
    </source>
</evidence>
<dbReference type="Proteomes" id="UP000198854">
    <property type="component" value="Unassembled WGS sequence"/>
</dbReference>
<proteinExistence type="predicted"/>
<evidence type="ECO:0000313" key="4">
    <source>
        <dbReference type="Proteomes" id="UP000198854"/>
    </source>
</evidence>
<dbReference type="InterPro" id="IPR038280">
    <property type="entry name" value="ResT/TelK_cat_sf"/>
</dbReference>
<dbReference type="OrthoDB" id="6636096at2"/>
<evidence type="ECO:0000259" key="2">
    <source>
        <dbReference type="Pfam" id="PF20849"/>
    </source>
</evidence>
<feature type="domain" description="Telomere resolvase ResT/TelK catalytic" evidence="1">
    <location>
        <begin position="254"/>
        <end position="449"/>
    </location>
</feature>
<dbReference type="Pfam" id="PF20849">
    <property type="entry name" value="TelK_muzzle"/>
    <property type="match status" value="1"/>
</dbReference>
<accession>A0A1G8HZV4</accession>
<dbReference type="Gene3D" id="1.10.443.30">
    <property type="entry name" value="Telomere resolvase"/>
    <property type="match status" value="1"/>
</dbReference>
<evidence type="ECO:0000259" key="1">
    <source>
        <dbReference type="Pfam" id="PF16684"/>
    </source>
</evidence>
<sequence length="675" mass="77579">MSTNTVNPKSFDNSERIEKRNRKFDFPKLVTAFLEEVRTTDLSDLPQGQKTVKHKRSAQKVITALYGKRVQKDRNSISLNMASSYLKDVRNAVSANGVKHHSFDETIERLRNKYPLCAYMLHGWDELSLEETRKSWKTLTDKLKLVTALEKNLKGLTPETPRYASVVNERIKTLPEWSSELEALKTIKPAERAEKIAHLHDVINQVPDFYSQLSSLKIDHEVMRHLRKDAFARDTSSAEKKRSLTEKKETAIEIDYVKTMQVLDLLLSPSSADRWEALATGVALATGRRAIEVLFQGQFEKVDNHQLKFVGQAKKRGGMTDDAMIIYTLTDANKVLDAINRLRLFPNILALNSLEATRQYSVNQLVANRTARPLNEFIRDLLEFKPITENGGEIYREWLFKDTRAIYAKVCFELFFKEDTRWKSKDENMFYKELLGHHDTDAQAHYMQFKVLHAGQSWEPLVVDSDKRRLDAVKAMSDNEWIKGTSARIKLHEAVISMLEEDPYRVIKAIDIRKDNDGKTRNYKMVTEYLTLMEDALKLDWSIDAIMDNKAARSVTEEKKAKPEPTEEEAIIHPKFKGSKDENGLWLVEISLGDDVFSIDAGEAKNMMAAFKKAWAIYEFRKSLPDTPPEPILIKDNGMWHARIEFKGRVICEVWNPNKKASKDAAVAMYAKAKL</sequence>
<dbReference type="EMBL" id="FNDD01000072">
    <property type="protein sequence ID" value="SDI12134.1"/>
    <property type="molecule type" value="Genomic_DNA"/>
</dbReference>
<keyword evidence="4" id="KW-1185">Reference proteome</keyword>